<evidence type="ECO:0000313" key="1">
    <source>
        <dbReference type="EMBL" id="KKM97315.1"/>
    </source>
</evidence>
<gene>
    <name evidence="1" type="ORF">LCGC14_1169370</name>
</gene>
<reference evidence="1" key="1">
    <citation type="journal article" date="2015" name="Nature">
        <title>Complex archaea that bridge the gap between prokaryotes and eukaryotes.</title>
        <authorList>
            <person name="Spang A."/>
            <person name="Saw J.H."/>
            <person name="Jorgensen S.L."/>
            <person name="Zaremba-Niedzwiedzka K."/>
            <person name="Martijn J."/>
            <person name="Lind A.E."/>
            <person name="van Eijk R."/>
            <person name="Schleper C."/>
            <person name="Guy L."/>
            <person name="Ettema T.J."/>
        </authorList>
    </citation>
    <scope>NUCLEOTIDE SEQUENCE</scope>
</reference>
<dbReference type="AlphaFoldDB" id="A0A0F9P8J1"/>
<accession>A0A0F9P8J1</accession>
<proteinExistence type="predicted"/>
<dbReference type="EMBL" id="LAZR01005763">
    <property type="protein sequence ID" value="KKM97315.1"/>
    <property type="molecule type" value="Genomic_DNA"/>
</dbReference>
<name>A0A0F9P8J1_9ZZZZ</name>
<sequence length="140" mass="15407">MTQLEEQIKVVMETRQYSKKMAGQRTAMYNSFMEENANFFGDVATAASVVSEAEALLRELTLKAYTETGSKNPAVGVGIREVTTYSYDSVVALAWGMEHGLCLKLDDTAFKKQVKISPLPFVTATTEPQATIATDLEIKV</sequence>
<comment type="caution">
    <text evidence="1">The sequence shown here is derived from an EMBL/GenBank/DDBJ whole genome shotgun (WGS) entry which is preliminary data.</text>
</comment>
<protein>
    <submittedName>
        <fullName evidence="1">Uncharacterized protein</fullName>
    </submittedName>
</protein>
<organism evidence="1">
    <name type="scientific">marine sediment metagenome</name>
    <dbReference type="NCBI Taxonomy" id="412755"/>
    <lineage>
        <taxon>unclassified sequences</taxon>
        <taxon>metagenomes</taxon>
        <taxon>ecological metagenomes</taxon>
    </lineage>
</organism>